<dbReference type="OrthoDB" id="5946976at2759"/>
<evidence type="ECO:0000256" key="2">
    <source>
        <dbReference type="SAM" id="SignalP"/>
    </source>
</evidence>
<reference evidence="4 5" key="1">
    <citation type="journal article" date="2015" name="BMC Genomics">
        <title>Insights from the genome of Ophiocordyceps polyrhachis-furcata to pathogenicity and host specificity in insect fungi.</title>
        <authorList>
            <person name="Wichadakul D."/>
            <person name="Kobmoo N."/>
            <person name="Ingsriswang S."/>
            <person name="Tangphatsornruang S."/>
            <person name="Chantasingh D."/>
            <person name="Luangsa-ard J.J."/>
            <person name="Eurwilaichitr L."/>
        </authorList>
    </citation>
    <scope>NUCLEOTIDE SEQUENCE [LARGE SCALE GENOMIC DNA]</scope>
    <source>
        <strain evidence="4 5">BCC 54312</strain>
    </source>
</reference>
<keyword evidence="2" id="KW-0732">Signal</keyword>
<accession>A0A367LN86</accession>
<gene>
    <name evidence="4" type="ORF">L249_1706</name>
</gene>
<dbReference type="AlphaFoldDB" id="A0A367LN86"/>
<dbReference type="Gene3D" id="3.40.710.10">
    <property type="entry name" value="DD-peptidase/beta-lactamase superfamily"/>
    <property type="match status" value="1"/>
</dbReference>
<evidence type="ECO:0000313" key="5">
    <source>
        <dbReference type="Proteomes" id="UP000253664"/>
    </source>
</evidence>
<keyword evidence="5" id="KW-1185">Reference proteome</keyword>
<dbReference type="PANTHER" id="PTHR46825:SF9">
    <property type="entry name" value="BETA-LACTAMASE-RELATED DOMAIN-CONTAINING PROTEIN"/>
    <property type="match status" value="1"/>
</dbReference>
<proteinExistence type="inferred from homology"/>
<comment type="similarity">
    <text evidence="1">Belongs to the peptidase S12 family.</text>
</comment>
<dbReference type="Pfam" id="PF00144">
    <property type="entry name" value="Beta-lactamase"/>
    <property type="match status" value="1"/>
</dbReference>
<dbReference type="InterPro" id="IPR050491">
    <property type="entry name" value="AmpC-like"/>
</dbReference>
<sequence length="532" mass="59690">MRSVGRLVLAVAFAFNTPAAGAKNGSSIGRNPLDNKFANFVKNTMDLVKVPGLAIAVIDGSSVFTQGYGIKNVAKPDEKCTPDTLFYAGSTTKAQTAAMMSMLIHENTHPELANNWSTTLTSIIGDDFVYQDEWQTEHMTLDDLVCHRHGLARQDQSLMREKDMKPLSLRDMVRNTRNLPDPVAPRTEVSYSNYGYLIISYVIEKISKKELKEVLKEQLWQQLGMNSTYFGLQDARDHAQDRLAAGHLWRNGSQSYKQATYMPLTDLSGAAAVISSVKDYAHWIKALLTKTLPFSADVQSDIREPRMLSSPTPGNVDIVLYGLGWYRSTYKGHVVYYHDGSMIGFKSQVWWFPDDNYGIVSFTNSDSGDDANQIIGWKLIADRFGIPEKDRFNQTRSYLENVQTPAQRYDNAVQKLYPNHQMLNATTKPSFSREQLVGTYSSEGYGNMTLRTQGVDTLVAERPEMTWMYGITFSRIYGDHWMGSGAWLDDMSNPGAFHPVEFTNGTNGMPGAMKIRWQQLGGGEANVTFSRV</sequence>
<dbReference type="PANTHER" id="PTHR46825">
    <property type="entry name" value="D-ALANYL-D-ALANINE-CARBOXYPEPTIDASE/ENDOPEPTIDASE AMPH"/>
    <property type="match status" value="1"/>
</dbReference>
<dbReference type="EMBL" id="LKCN02000001">
    <property type="protein sequence ID" value="RCI15847.1"/>
    <property type="molecule type" value="Genomic_DNA"/>
</dbReference>
<protein>
    <recommendedName>
        <fullName evidence="3">Beta-lactamase-related domain-containing protein</fullName>
    </recommendedName>
</protein>
<evidence type="ECO:0000256" key="1">
    <source>
        <dbReference type="ARBA" id="ARBA00038215"/>
    </source>
</evidence>
<dbReference type="Proteomes" id="UP000253664">
    <property type="component" value="Unassembled WGS sequence"/>
</dbReference>
<organism evidence="4 5">
    <name type="scientific">Ophiocordyceps polyrhachis-furcata BCC 54312</name>
    <dbReference type="NCBI Taxonomy" id="1330021"/>
    <lineage>
        <taxon>Eukaryota</taxon>
        <taxon>Fungi</taxon>
        <taxon>Dikarya</taxon>
        <taxon>Ascomycota</taxon>
        <taxon>Pezizomycotina</taxon>
        <taxon>Sordariomycetes</taxon>
        <taxon>Hypocreomycetidae</taxon>
        <taxon>Hypocreales</taxon>
        <taxon>Ophiocordycipitaceae</taxon>
        <taxon>Ophiocordyceps</taxon>
    </lineage>
</organism>
<dbReference type="InterPro" id="IPR012338">
    <property type="entry name" value="Beta-lactam/transpept-like"/>
</dbReference>
<dbReference type="SUPFAM" id="SSF56601">
    <property type="entry name" value="beta-lactamase/transpeptidase-like"/>
    <property type="match status" value="1"/>
</dbReference>
<feature type="chain" id="PRO_5016727782" description="Beta-lactamase-related domain-containing protein" evidence="2">
    <location>
        <begin position="22"/>
        <end position="532"/>
    </location>
</feature>
<dbReference type="InterPro" id="IPR001466">
    <property type="entry name" value="Beta-lactam-related"/>
</dbReference>
<feature type="domain" description="Beta-lactamase-related" evidence="3">
    <location>
        <begin position="38"/>
        <end position="370"/>
    </location>
</feature>
<name>A0A367LN86_9HYPO</name>
<evidence type="ECO:0000313" key="4">
    <source>
        <dbReference type="EMBL" id="RCI15847.1"/>
    </source>
</evidence>
<evidence type="ECO:0000259" key="3">
    <source>
        <dbReference type="Pfam" id="PF00144"/>
    </source>
</evidence>
<dbReference type="STRING" id="1330021.A0A367LN86"/>
<feature type="signal peptide" evidence="2">
    <location>
        <begin position="1"/>
        <end position="21"/>
    </location>
</feature>
<comment type="caution">
    <text evidence="4">The sequence shown here is derived from an EMBL/GenBank/DDBJ whole genome shotgun (WGS) entry which is preliminary data.</text>
</comment>